<feature type="domain" description="Bacterial transcriptional activator" evidence="4">
    <location>
        <begin position="96"/>
        <end position="228"/>
    </location>
</feature>
<sequence>MKEPPTWRLFVLGEPRLLAPDGRETRPEGKPLALLAYLALEGTVPRSRLAGLLWPERTETAARNNLVQLLRRMRITFGGELITGQETLSLAPSIEVDVRRLLKDTPTPAELAADTLLAGVRFDDQLDLADWLAVQRERLDARRAREMARAVTRAEEAGDLGGALVLARRALALDPLSEETHRRLMRLLYLVGASSEALDVYAELRERLQGELRTEPMPETRELVALIERGGTIPAARPISPVPLAPLQPPALTGRERELARMQQAWDRGQFIIISGAPGMGKSRLAADFAASQGRVLWVEARPGDSLVPYTTTIRSLRRGLSLSGADLPLELRRPLSFLLPELAPPGETPAMTADAGLHSVIQYAFALCLTDVDVCVFDDMQFADNASVEVGFDLIGAVFPMGQPGGLPHFIAMHRENELPPYTAAIFERLVVAGQADWTDLAPLSGAATRQLLTSLNVPADVADGLARASGGHPLFVLEGVRALASGGGIGGSGGVSPKLGQMIGDRLARLSKVALHATRASAVLRRDFTPELVADMLSAPLLEVLGAWDELEAAQILAGERFHHDLVAEAVLEGIPPTVLRLLHRAAARVLADEGAAAARIAWHWRQGGQDLEAAPWLLQAREAARASLRLREAAAHLEEAARIFEAQGDPRAFGAWRQRAEDLALTDDAEARQASVNDVLERATTPTEIAQAWLLQAGLFSARNEGARAESAVRRGLLALGDHDESELRANLLGDLGTALWTQGRLAEAEAALREAVTVLEPLGPSSSLAGGLSNLAVVLDHQDRHREAEGLHRRAVEILTGLGDLGHLAVILRNLAVCLSELGDVRGGLEALQRSVTLHDADSQDTSAVSHVLLGITHADLGEYGSAVQHFEHALSAELDPSGWLHDYARGCLGEVLVTLGDFGRAEALLRAAEASGIPNSYRGRVHVALARLAFERGQDPAAALEQAEALVGEAPRPFALGRLRLVQALSCEPAQAHAAAREALETARRHELGGLELGAHTRLARALSRAGEIQQALLHAEQAAHLLDTFEPAELSRGEVLLTLFEAQQAAGSADAVATLQRAGAWLEQTTEKHVPPSLKEAFLIHNTVARAITQAQQQGALTGLESC</sequence>
<dbReference type="Gene3D" id="1.10.10.10">
    <property type="entry name" value="Winged helix-like DNA-binding domain superfamily/Winged helix DNA-binding domain"/>
    <property type="match status" value="1"/>
</dbReference>
<dbReference type="Pfam" id="PF13374">
    <property type="entry name" value="TPR_10"/>
    <property type="match status" value="2"/>
</dbReference>
<dbReference type="InterPro" id="IPR019734">
    <property type="entry name" value="TPR_rpt"/>
</dbReference>
<dbReference type="PANTHER" id="PTHR16305">
    <property type="entry name" value="TESTICULAR SOLUBLE ADENYLYL CYCLASE"/>
    <property type="match status" value="1"/>
</dbReference>
<name>A0A7W8NF82_9DEIO</name>
<dbReference type="PANTHER" id="PTHR16305:SF28">
    <property type="entry name" value="GUANYLATE CYCLASE DOMAIN-CONTAINING PROTEIN"/>
    <property type="match status" value="1"/>
</dbReference>
<reference evidence="5 6" key="1">
    <citation type="submission" date="2020-08" db="EMBL/GenBank/DDBJ databases">
        <title>Genomic Encyclopedia of Type Strains, Phase IV (KMG-IV): sequencing the most valuable type-strain genomes for metagenomic binning, comparative biology and taxonomic classification.</title>
        <authorList>
            <person name="Goeker M."/>
        </authorList>
    </citation>
    <scope>NUCLEOTIDE SEQUENCE [LARGE SCALE GENOMIC DNA]</scope>
    <source>
        <strain evidence="5 6">DSM 27939</strain>
    </source>
</reference>
<proteinExistence type="predicted"/>
<dbReference type="Gene3D" id="3.40.50.300">
    <property type="entry name" value="P-loop containing nucleotide triphosphate hydrolases"/>
    <property type="match status" value="1"/>
</dbReference>
<comment type="caution">
    <text evidence="5">The sequence shown here is derived from an EMBL/GenBank/DDBJ whole genome shotgun (WGS) entry which is preliminary data.</text>
</comment>
<dbReference type="InterPro" id="IPR011990">
    <property type="entry name" value="TPR-like_helical_dom_sf"/>
</dbReference>
<dbReference type="RefSeq" id="WP_184134169.1">
    <property type="nucleotide sequence ID" value="NZ_JACHFL010000009.1"/>
</dbReference>
<dbReference type="SMART" id="SM01043">
    <property type="entry name" value="BTAD"/>
    <property type="match status" value="1"/>
</dbReference>
<dbReference type="GO" id="GO:0005737">
    <property type="term" value="C:cytoplasm"/>
    <property type="evidence" value="ECO:0007669"/>
    <property type="project" value="TreeGrafter"/>
</dbReference>
<organism evidence="5 6">
    <name type="scientific">Deinococcus humi</name>
    <dbReference type="NCBI Taxonomy" id="662880"/>
    <lineage>
        <taxon>Bacteria</taxon>
        <taxon>Thermotogati</taxon>
        <taxon>Deinococcota</taxon>
        <taxon>Deinococci</taxon>
        <taxon>Deinococcales</taxon>
        <taxon>Deinococcaceae</taxon>
        <taxon>Deinococcus</taxon>
    </lineage>
</organism>
<dbReference type="SMART" id="SM00028">
    <property type="entry name" value="TPR"/>
    <property type="match status" value="5"/>
</dbReference>
<dbReference type="GO" id="GO:0005524">
    <property type="term" value="F:ATP binding"/>
    <property type="evidence" value="ECO:0007669"/>
    <property type="project" value="UniProtKB-KW"/>
</dbReference>
<protein>
    <submittedName>
        <fullName evidence="5">DNA-binding SARP family transcriptional activator/tetratricopeptide (TPR) repeat protein</fullName>
    </submittedName>
</protein>
<keyword evidence="1" id="KW-0547">Nucleotide-binding</keyword>
<keyword evidence="3" id="KW-0802">TPR repeat</keyword>
<keyword evidence="5" id="KW-0238">DNA-binding</keyword>
<dbReference type="GO" id="GO:0004016">
    <property type="term" value="F:adenylate cyclase activity"/>
    <property type="evidence" value="ECO:0007669"/>
    <property type="project" value="TreeGrafter"/>
</dbReference>
<dbReference type="GO" id="GO:0003677">
    <property type="term" value="F:DNA binding"/>
    <property type="evidence" value="ECO:0007669"/>
    <property type="project" value="UniProtKB-KW"/>
</dbReference>
<dbReference type="InterPro" id="IPR036388">
    <property type="entry name" value="WH-like_DNA-bd_sf"/>
</dbReference>
<dbReference type="Gene3D" id="1.25.40.10">
    <property type="entry name" value="Tetratricopeptide repeat domain"/>
    <property type="match status" value="3"/>
</dbReference>
<feature type="repeat" description="TPR" evidence="3">
    <location>
        <begin position="852"/>
        <end position="885"/>
    </location>
</feature>
<keyword evidence="6" id="KW-1185">Reference proteome</keyword>
<dbReference type="Pfam" id="PF03704">
    <property type="entry name" value="BTAD"/>
    <property type="match status" value="1"/>
</dbReference>
<dbReference type="Proteomes" id="UP000552709">
    <property type="component" value="Unassembled WGS sequence"/>
</dbReference>
<dbReference type="SUPFAM" id="SSF48452">
    <property type="entry name" value="TPR-like"/>
    <property type="match status" value="4"/>
</dbReference>
<dbReference type="InterPro" id="IPR005158">
    <property type="entry name" value="BTAD"/>
</dbReference>
<dbReference type="InterPro" id="IPR027417">
    <property type="entry name" value="P-loop_NTPase"/>
</dbReference>
<evidence type="ECO:0000256" key="1">
    <source>
        <dbReference type="ARBA" id="ARBA00022741"/>
    </source>
</evidence>
<evidence type="ECO:0000256" key="3">
    <source>
        <dbReference type="PROSITE-ProRule" id="PRU00339"/>
    </source>
</evidence>
<evidence type="ECO:0000313" key="5">
    <source>
        <dbReference type="EMBL" id="MBB5364156.1"/>
    </source>
</evidence>
<keyword evidence="2" id="KW-0067">ATP-binding</keyword>
<gene>
    <name evidence="5" type="ORF">HNQ08_003264</name>
</gene>
<evidence type="ECO:0000259" key="4">
    <source>
        <dbReference type="SMART" id="SM01043"/>
    </source>
</evidence>
<dbReference type="EMBL" id="JACHFL010000009">
    <property type="protein sequence ID" value="MBB5364156.1"/>
    <property type="molecule type" value="Genomic_DNA"/>
</dbReference>
<evidence type="ECO:0000313" key="6">
    <source>
        <dbReference type="Proteomes" id="UP000552709"/>
    </source>
</evidence>
<accession>A0A7W8NF82</accession>
<dbReference type="PROSITE" id="PS50005">
    <property type="entry name" value="TPR"/>
    <property type="match status" value="1"/>
</dbReference>
<dbReference type="AlphaFoldDB" id="A0A7W8NF82"/>
<evidence type="ECO:0000256" key="2">
    <source>
        <dbReference type="ARBA" id="ARBA00022840"/>
    </source>
</evidence>
<dbReference type="SUPFAM" id="SSF52540">
    <property type="entry name" value="P-loop containing nucleoside triphosphate hydrolases"/>
    <property type="match status" value="1"/>
</dbReference>